<feature type="region of interest" description="Disordered" evidence="1">
    <location>
        <begin position="259"/>
        <end position="300"/>
    </location>
</feature>
<accession>A0AAN7TP68</accession>
<dbReference type="AlphaFoldDB" id="A0AAN7TP68"/>
<feature type="compositionally biased region" description="Acidic residues" evidence="1">
    <location>
        <begin position="275"/>
        <end position="288"/>
    </location>
</feature>
<dbReference type="PANTHER" id="PTHR36223">
    <property type="entry name" value="BETA-LACTAMASE-TYPE TRANSPEPTIDASE FOLD DOMAIN CONTAINING PROTEIN"/>
    <property type="match status" value="1"/>
</dbReference>
<evidence type="ECO:0000313" key="4">
    <source>
        <dbReference type="Proteomes" id="UP001310890"/>
    </source>
</evidence>
<dbReference type="Proteomes" id="UP001310890">
    <property type="component" value="Unassembled WGS sequence"/>
</dbReference>
<evidence type="ECO:0000256" key="1">
    <source>
        <dbReference type="SAM" id="MobiDB-lite"/>
    </source>
</evidence>
<feature type="domain" description="DUF7918" evidence="2">
    <location>
        <begin position="9"/>
        <end position="226"/>
    </location>
</feature>
<dbReference type="EMBL" id="JAVRRL010000002">
    <property type="protein sequence ID" value="KAK5118301.1"/>
    <property type="molecule type" value="Genomic_DNA"/>
</dbReference>
<name>A0AAN7TP68_9PEZI</name>
<organism evidence="3 4">
    <name type="scientific">Meristemomyces frigidus</name>
    <dbReference type="NCBI Taxonomy" id="1508187"/>
    <lineage>
        <taxon>Eukaryota</taxon>
        <taxon>Fungi</taxon>
        <taxon>Dikarya</taxon>
        <taxon>Ascomycota</taxon>
        <taxon>Pezizomycotina</taxon>
        <taxon>Dothideomycetes</taxon>
        <taxon>Dothideomycetidae</taxon>
        <taxon>Mycosphaerellales</taxon>
        <taxon>Teratosphaeriaceae</taxon>
        <taxon>Meristemomyces</taxon>
    </lineage>
</organism>
<evidence type="ECO:0000259" key="2">
    <source>
        <dbReference type="Pfam" id="PF25534"/>
    </source>
</evidence>
<sequence>MKLEGVKRITVSVQTDKKDLPEYEDDQDELYIPTIAGAGNEFGVHCHIKQGPFTSPNPQDEVGVLVKLDGVYTGGRIIRLDKHRREDMTCDVDGIYDFQRCVGTVLKPFTFAQLATDDKPTKDLKLEAIKNLGEIRIELKRGRRIAAALPLMHGVKYQSAIKDSISEKALKGRAMSQKASVGQAIPCGPQTTVKMGYPYGRKPLATFTFKYRSRRDLQIQGIIRRSPSPTPLEARDPDTLTAEEARELVRRIRRREDKFVKVEREDAKRPPPPSVDDDDDSDDDEVMIESEAHRRKRHRVAADAEVEVIDLT</sequence>
<dbReference type="InterPro" id="IPR057678">
    <property type="entry name" value="DUF7918"/>
</dbReference>
<proteinExistence type="predicted"/>
<dbReference type="Pfam" id="PF25534">
    <property type="entry name" value="DUF7918"/>
    <property type="match status" value="1"/>
</dbReference>
<evidence type="ECO:0000313" key="3">
    <source>
        <dbReference type="EMBL" id="KAK5118301.1"/>
    </source>
</evidence>
<reference evidence="3" key="1">
    <citation type="submission" date="2023-08" db="EMBL/GenBank/DDBJ databases">
        <title>Black Yeasts Isolated from many extreme environments.</title>
        <authorList>
            <person name="Coleine C."/>
            <person name="Stajich J.E."/>
            <person name="Selbmann L."/>
        </authorList>
    </citation>
    <scope>NUCLEOTIDE SEQUENCE</scope>
    <source>
        <strain evidence="3">CCFEE 5401</strain>
    </source>
</reference>
<protein>
    <recommendedName>
        <fullName evidence="2">DUF7918 domain-containing protein</fullName>
    </recommendedName>
</protein>
<feature type="compositionally biased region" description="Basic and acidic residues" evidence="1">
    <location>
        <begin position="259"/>
        <end position="269"/>
    </location>
</feature>
<comment type="caution">
    <text evidence="3">The sequence shown here is derived from an EMBL/GenBank/DDBJ whole genome shotgun (WGS) entry which is preliminary data.</text>
</comment>
<dbReference type="PANTHER" id="PTHR36223:SF1">
    <property type="entry name" value="TRANSCRIPTION ELONGATION FACTOR EAF N-TERMINAL DOMAIN-CONTAINING PROTEIN"/>
    <property type="match status" value="1"/>
</dbReference>
<gene>
    <name evidence="3" type="ORF">LTR62_002814</name>
</gene>